<dbReference type="GO" id="GO:0008234">
    <property type="term" value="F:cysteine-type peptidase activity"/>
    <property type="evidence" value="ECO:0007669"/>
    <property type="project" value="UniProtKB-KW"/>
</dbReference>
<evidence type="ECO:0000256" key="3">
    <source>
        <dbReference type="ARBA" id="ARBA00022801"/>
    </source>
</evidence>
<dbReference type="AlphaFoldDB" id="A0A934MJI7"/>
<dbReference type="PANTHER" id="PTHR47053:SF1">
    <property type="entry name" value="MUREIN DD-ENDOPEPTIDASE MEPH-RELATED"/>
    <property type="match status" value="1"/>
</dbReference>
<feature type="signal peptide" evidence="5">
    <location>
        <begin position="1"/>
        <end position="34"/>
    </location>
</feature>
<dbReference type="EMBL" id="JAELUP010000003">
    <property type="protein sequence ID" value="MBJ6359965.1"/>
    <property type="molecule type" value="Genomic_DNA"/>
</dbReference>
<dbReference type="RefSeq" id="WP_199017490.1">
    <property type="nucleotide sequence ID" value="NZ_JAELUP010000003.1"/>
</dbReference>
<keyword evidence="2" id="KW-0645">Protease</keyword>
<dbReference type="Proteomes" id="UP000640274">
    <property type="component" value="Unassembled WGS sequence"/>
</dbReference>
<sequence>MLKQKFYRKLIMTCLCTSIGLAAFAFGPSNQVSAATSEATEIISTGKDLLGTPYRYGSSGTTSSFDCSSFVQYVFNQSDISLPRTSSDQAEIGEKVGKSSLSKGDLMFFNTNGKSISHVAIYIGDNKMLHAASGKGVTITDIDNVYWKSKFVTARRVL</sequence>
<keyword evidence="8" id="KW-1185">Reference proteome</keyword>
<accession>A0A934MJI7</accession>
<proteinExistence type="inferred from homology"/>
<evidence type="ECO:0000259" key="6">
    <source>
        <dbReference type="PROSITE" id="PS51935"/>
    </source>
</evidence>
<gene>
    <name evidence="7" type="ORF">JFN88_01340</name>
</gene>
<feature type="chain" id="PRO_5037089675" evidence="5">
    <location>
        <begin position="35"/>
        <end position="158"/>
    </location>
</feature>
<dbReference type="SUPFAM" id="SSF54001">
    <property type="entry name" value="Cysteine proteinases"/>
    <property type="match status" value="1"/>
</dbReference>
<evidence type="ECO:0000256" key="4">
    <source>
        <dbReference type="ARBA" id="ARBA00022807"/>
    </source>
</evidence>
<organism evidence="7 8">
    <name type="scientific">Paenibacillus roseus</name>
    <dbReference type="NCBI Taxonomy" id="2798579"/>
    <lineage>
        <taxon>Bacteria</taxon>
        <taxon>Bacillati</taxon>
        <taxon>Bacillota</taxon>
        <taxon>Bacilli</taxon>
        <taxon>Bacillales</taxon>
        <taxon>Paenibacillaceae</taxon>
        <taxon>Paenibacillus</taxon>
    </lineage>
</organism>
<dbReference type="InterPro" id="IPR051202">
    <property type="entry name" value="Peptidase_C40"/>
</dbReference>
<evidence type="ECO:0000256" key="5">
    <source>
        <dbReference type="SAM" id="SignalP"/>
    </source>
</evidence>
<dbReference type="InterPro" id="IPR038765">
    <property type="entry name" value="Papain-like_cys_pep_sf"/>
</dbReference>
<keyword evidence="4" id="KW-0788">Thiol protease</keyword>
<reference evidence="7" key="1">
    <citation type="submission" date="2020-12" db="EMBL/GenBank/DDBJ databases">
        <authorList>
            <person name="Huq M.A."/>
        </authorList>
    </citation>
    <scope>NUCLEOTIDE SEQUENCE</scope>
    <source>
        <strain evidence="7">MAHUQ-46</strain>
    </source>
</reference>
<dbReference type="InterPro" id="IPR000064">
    <property type="entry name" value="NLP_P60_dom"/>
</dbReference>
<keyword evidence="3" id="KW-0378">Hydrolase</keyword>
<dbReference type="Pfam" id="PF00877">
    <property type="entry name" value="NLPC_P60"/>
    <property type="match status" value="1"/>
</dbReference>
<keyword evidence="5" id="KW-0732">Signal</keyword>
<evidence type="ECO:0000256" key="1">
    <source>
        <dbReference type="ARBA" id="ARBA00007074"/>
    </source>
</evidence>
<dbReference type="PANTHER" id="PTHR47053">
    <property type="entry name" value="MUREIN DD-ENDOPEPTIDASE MEPH-RELATED"/>
    <property type="match status" value="1"/>
</dbReference>
<name>A0A934MJI7_9BACL</name>
<dbReference type="GO" id="GO:0006508">
    <property type="term" value="P:proteolysis"/>
    <property type="evidence" value="ECO:0007669"/>
    <property type="project" value="UniProtKB-KW"/>
</dbReference>
<feature type="domain" description="NlpC/P60" evidence="6">
    <location>
        <begin position="36"/>
        <end position="158"/>
    </location>
</feature>
<comment type="caution">
    <text evidence="7">The sequence shown here is derived from an EMBL/GenBank/DDBJ whole genome shotgun (WGS) entry which is preliminary data.</text>
</comment>
<evidence type="ECO:0000256" key="2">
    <source>
        <dbReference type="ARBA" id="ARBA00022670"/>
    </source>
</evidence>
<protein>
    <submittedName>
        <fullName evidence="7">C40 family peptidase</fullName>
    </submittedName>
</protein>
<comment type="similarity">
    <text evidence="1">Belongs to the peptidase C40 family.</text>
</comment>
<evidence type="ECO:0000313" key="7">
    <source>
        <dbReference type="EMBL" id="MBJ6359965.1"/>
    </source>
</evidence>
<dbReference type="Gene3D" id="3.90.1720.10">
    <property type="entry name" value="endopeptidase domain like (from Nostoc punctiforme)"/>
    <property type="match status" value="1"/>
</dbReference>
<evidence type="ECO:0000313" key="8">
    <source>
        <dbReference type="Proteomes" id="UP000640274"/>
    </source>
</evidence>
<dbReference type="PROSITE" id="PS51935">
    <property type="entry name" value="NLPC_P60"/>
    <property type="match status" value="1"/>
</dbReference>